<protein>
    <submittedName>
        <fullName evidence="1">Uncharacterized protein</fullName>
    </submittedName>
</protein>
<dbReference type="EMBL" id="JACEEZ010019402">
    <property type="protein sequence ID" value="KAG0715770.1"/>
    <property type="molecule type" value="Genomic_DNA"/>
</dbReference>
<organism evidence="1 2">
    <name type="scientific">Chionoecetes opilio</name>
    <name type="common">Atlantic snow crab</name>
    <name type="synonym">Cancer opilio</name>
    <dbReference type="NCBI Taxonomy" id="41210"/>
    <lineage>
        <taxon>Eukaryota</taxon>
        <taxon>Metazoa</taxon>
        <taxon>Ecdysozoa</taxon>
        <taxon>Arthropoda</taxon>
        <taxon>Crustacea</taxon>
        <taxon>Multicrustacea</taxon>
        <taxon>Malacostraca</taxon>
        <taxon>Eumalacostraca</taxon>
        <taxon>Eucarida</taxon>
        <taxon>Decapoda</taxon>
        <taxon>Pleocyemata</taxon>
        <taxon>Brachyura</taxon>
        <taxon>Eubrachyura</taxon>
        <taxon>Majoidea</taxon>
        <taxon>Majidae</taxon>
        <taxon>Chionoecetes</taxon>
    </lineage>
</organism>
<comment type="caution">
    <text evidence="1">The sequence shown here is derived from an EMBL/GenBank/DDBJ whole genome shotgun (WGS) entry which is preliminary data.</text>
</comment>
<gene>
    <name evidence="1" type="ORF">GWK47_011220</name>
</gene>
<evidence type="ECO:0000313" key="1">
    <source>
        <dbReference type="EMBL" id="KAG0715770.1"/>
    </source>
</evidence>
<keyword evidence="2" id="KW-1185">Reference proteome</keyword>
<reference evidence="1" key="1">
    <citation type="submission" date="2020-07" db="EMBL/GenBank/DDBJ databases">
        <title>The High-quality genome of the commercially important snow crab, Chionoecetes opilio.</title>
        <authorList>
            <person name="Jeong J.-H."/>
            <person name="Ryu S."/>
        </authorList>
    </citation>
    <scope>NUCLEOTIDE SEQUENCE</scope>
    <source>
        <strain evidence="1">MADBK_172401_WGS</strain>
        <tissue evidence="1">Digestive gland</tissue>
    </source>
</reference>
<name>A0A8J5CML6_CHIOP</name>
<sequence length="109" mass="11811">MTPRPRDRAPRAITISSTSQTGRWFGEGRLHHGSSGAPVTYGIWSVIAAAEMDLHCNQTALEERELSASAYSAWIVDRCGGGTIEERPIKARWVGQVDGLLVESAMVDG</sequence>
<evidence type="ECO:0000313" key="2">
    <source>
        <dbReference type="Proteomes" id="UP000770661"/>
    </source>
</evidence>
<proteinExistence type="predicted"/>
<dbReference type="Proteomes" id="UP000770661">
    <property type="component" value="Unassembled WGS sequence"/>
</dbReference>
<dbReference type="AlphaFoldDB" id="A0A8J5CML6"/>
<accession>A0A8J5CML6</accession>